<keyword evidence="3" id="KW-1185">Reference proteome</keyword>
<dbReference type="Pfam" id="PF05118">
    <property type="entry name" value="Asp_Arg_Hydrox"/>
    <property type="match status" value="1"/>
</dbReference>
<sequence length="199" mass="22686">MLIVPQQSAPTYADRLRLPLSFDPVRLREDLERLERDAWTQHYVPQNYEGDWSVLPLRFAKGATHPIKMIYADPTATEFVDGPNLAASPYLTEVLAAFDCPMEAARLMRLTPGSVIKEHADHDLAADWGKARIHIPITTNPGVEFMLNDMHVAMLPGSTWYLRLSDRHRVANRGTEDRVHLVIDCKMNDWLERMLRAAA</sequence>
<evidence type="ECO:0000313" key="3">
    <source>
        <dbReference type="Proteomes" id="UP000516148"/>
    </source>
</evidence>
<protein>
    <submittedName>
        <fullName evidence="2">Aspartyl/asparaginyl beta-hydroxylase domain-containing protein</fullName>
    </submittedName>
</protein>
<name>A0A7H0LLS6_9SPHN</name>
<dbReference type="InterPro" id="IPR027443">
    <property type="entry name" value="IPNS-like_sf"/>
</dbReference>
<organism evidence="2 3">
    <name type="scientific">Sphingomonas alpina</name>
    <dbReference type="NCBI Taxonomy" id="653931"/>
    <lineage>
        <taxon>Bacteria</taxon>
        <taxon>Pseudomonadati</taxon>
        <taxon>Pseudomonadota</taxon>
        <taxon>Alphaproteobacteria</taxon>
        <taxon>Sphingomonadales</taxon>
        <taxon>Sphingomonadaceae</taxon>
        <taxon>Sphingomonas</taxon>
    </lineage>
</organism>
<gene>
    <name evidence="2" type="ORF">H3Z74_05360</name>
</gene>
<dbReference type="SUPFAM" id="SSF51197">
    <property type="entry name" value="Clavaminate synthase-like"/>
    <property type="match status" value="1"/>
</dbReference>
<dbReference type="InterPro" id="IPR007803">
    <property type="entry name" value="Asp/Arg/Pro-Hydrxlase"/>
</dbReference>
<dbReference type="AlphaFoldDB" id="A0A7H0LLS6"/>
<dbReference type="EMBL" id="CP061038">
    <property type="protein sequence ID" value="QNQ10629.1"/>
    <property type="molecule type" value="Genomic_DNA"/>
</dbReference>
<evidence type="ECO:0000259" key="1">
    <source>
        <dbReference type="Pfam" id="PF05118"/>
    </source>
</evidence>
<dbReference type="Gene3D" id="2.60.120.330">
    <property type="entry name" value="B-lactam Antibiotic, Isopenicillin N Synthase, Chain"/>
    <property type="match status" value="1"/>
</dbReference>
<dbReference type="RefSeq" id="WP_187762920.1">
    <property type="nucleotide sequence ID" value="NZ_CP061038.1"/>
</dbReference>
<dbReference type="KEGG" id="spap:H3Z74_05360"/>
<dbReference type="Proteomes" id="UP000516148">
    <property type="component" value="Chromosome"/>
</dbReference>
<accession>A0A7H0LLS6</accession>
<proteinExistence type="predicted"/>
<reference evidence="2 3" key="1">
    <citation type="submission" date="2020-09" db="EMBL/GenBank/DDBJ databases">
        <title>Sphingomonas sp., a new species isolated from pork steak.</title>
        <authorList>
            <person name="Heidler von Heilborn D."/>
        </authorList>
    </citation>
    <scope>NUCLEOTIDE SEQUENCE [LARGE SCALE GENOMIC DNA]</scope>
    <source>
        <strain evidence="3">S8-3T</strain>
    </source>
</reference>
<feature type="domain" description="Aspartyl/asparaginy/proline hydroxylase" evidence="1">
    <location>
        <begin position="27"/>
        <end position="186"/>
    </location>
</feature>
<evidence type="ECO:0000313" key="2">
    <source>
        <dbReference type="EMBL" id="QNQ10629.1"/>
    </source>
</evidence>